<dbReference type="Pfam" id="PF06679">
    <property type="entry name" value="DUF1180"/>
    <property type="match status" value="1"/>
</dbReference>
<comment type="subcellular location">
    <subcellularLocation>
        <location evidence="1">Membrane</location>
        <topology evidence="1">Single-pass type I membrane protein</topology>
    </subcellularLocation>
</comment>
<feature type="signal peptide" evidence="10">
    <location>
        <begin position="1"/>
        <end position="26"/>
    </location>
</feature>
<gene>
    <name evidence="12 13 14 15" type="primary">LOC106460559</name>
</gene>
<feature type="chain" id="PRO_5045023164" evidence="10">
    <location>
        <begin position="27"/>
        <end position="271"/>
    </location>
</feature>
<keyword evidence="5 9" id="KW-1133">Transmembrane helix</keyword>
<feature type="region of interest" description="Disordered" evidence="8">
    <location>
        <begin position="93"/>
        <end position="115"/>
    </location>
</feature>
<dbReference type="RefSeq" id="XP_022243018.1">
    <property type="nucleotide sequence ID" value="XM_022387310.1"/>
</dbReference>
<feature type="compositionally biased region" description="Low complexity" evidence="8">
    <location>
        <begin position="95"/>
        <end position="115"/>
    </location>
</feature>
<dbReference type="InterPro" id="IPR009565">
    <property type="entry name" value="FAM174-like"/>
</dbReference>
<evidence type="ECO:0000256" key="5">
    <source>
        <dbReference type="ARBA" id="ARBA00022989"/>
    </source>
</evidence>
<organism evidence="11 13">
    <name type="scientific">Limulus polyphemus</name>
    <name type="common">Atlantic horseshoe crab</name>
    <dbReference type="NCBI Taxonomy" id="6850"/>
    <lineage>
        <taxon>Eukaryota</taxon>
        <taxon>Metazoa</taxon>
        <taxon>Ecdysozoa</taxon>
        <taxon>Arthropoda</taxon>
        <taxon>Chelicerata</taxon>
        <taxon>Merostomata</taxon>
        <taxon>Xiphosura</taxon>
        <taxon>Limulidae</taxon>
        <taxon>Limulus</taxon>
    </lineage>
</organism>
<feature type="region of interest" description="Disordered" evidence="8">
    <location>
        <begin position="228"/>
        <end position="258"/>
    </location>
</feature>
<dbReference type="Proteomes" id="UP000694941">
    <property type="component" value="Unplaced"/>
</dbReference>
<evidence type="ECO:0000256" key="1">
    <source>
        <dbReference type="ARBA" id="ARBA00004479"/>
    </source>
</evidence>
<proteinExistence type="inferred from homology"/>
<evidence type="ECO:0000256" key="10">
    <source>
        <dbReference type="SAM" id="SignalP"/>
    </source>
</evidence>
<reference evidence="12 13" key="1">
    <citation type="submission" date="2025-05" db="UniProtKB">
        <authorList>
            <consortium name="RefSeq"/>
        </authorList>
    </citation>
    <scope>IDENTIFICATION</scope>
    <source>
        <tissue evidence="12 13">Muscle</tissue>
    </source>
</reference>
<keyword evidence="6 9" id="KW-0472">Membrane</keyword>
<evidence type="ECO:0000313" key="14">
    <source>
        <dbReference type="RefSeq" id="XP_022243017.1"/>
    </source>
</evidence>
<keyword evidence="11" id="KW-1185">Reference proteome</keyword>
<comment type="similarity">
    <text evidence="2">Belongs to the FAM174 family.</text>
</comment>
<name>A0ABM1SHB1_LIMPO</name>
<dbReference type="GeneID" id="106460559"/>
<dbReference type="RefSeq" id="XP_022243016.1">
    <property type="nucleotide sequence ID" value="XM_022387308.1"/>
</dbReference>
<evidence type="ECO:0000256" key="4">
    <source>
        <dbReference type="ARBA" id="ARBA00022729"/>
    </source>
</evidence>
<evidence type="ECO:0000256" key="3">
    <source>
        <dbReference type="ARBA" id="ARBA00022692"/>
    </source>
</evidence>
<keyword evidence="7" id="KW-0325">Glycoprotein</keyword>
<evidence type="ECO:0000256" key="2">
    <source>
        <dbReference type="ARBA" id="ARBA00006986"/>
    </source>
</evidence>
<dbReference type="RefSeq" id="XP_022243017.1">
    <property type="nucleotide sequence ID" value="XM_022387309.1"/>
</dbReference>
<feature type="transmembrane region" description="Helical" evidence="9">
    <location>
        <begin position="201"/>
        <end position="220"/>
    </location>
</feature>
<evidence type="ECO:0000256" key="8">
    <source>
        <dbReference type="SAM" id="MobiDB-lite"/>
    </source>
</evidence>
<evidence type="ECO:0000313" key="15">
    <source>
        <dbReference type="RefSeq" id="XP_022243018.1"/>
    </source>
</evidence>
<keyword evidence="3 9" id="KW-0812">Transmembrane</keyword>
<dbReference type="PANTHER" id="PTHR28607">
    <property type="entry name" value="EXPRESSED PROTEIN"/>
    <property type="match status" value="1"/>
</dbReference>
<evidence type="ECO:0000313" key="13">
    <source>
        <dbReference type="RefSeq" id="XP_022243016.1"/>
    </source>
</evidence>
<evidence type="ECO:0000256" key="7">
    <source>
        <dbReference type="ARBA" id="ARBA00023180"/>
    </source>
</evidence>
<evidence type="ECO:0000313" key="11">
    <source>
        <dbReference type="Proteomes" id="UP000694941"/>
    </source>
</evidence>
<keyword evidence="4 10" id="KW-0732">Signal</keyword>
<sequence length="271" mass="30934">MEFPRVFKWILFVILVVLCSTCLLDAICLNGIQLEVNENKSYVPDQMYEIENELNRGFADLSLTSSGISNKPEHHLIKRERKLDYSSTTINIKENSTNQVPNNNNSTNSSLSKSTITQSATKSENFVRLSSAKGQNELKELRTEEEQELTFVTDITVNYIAKTTSKGISDDSLETKNASKNSYFETFLHFQDSYGALTRTMYVVVAGMMIVILYFVIRMVRSRRKRNKSRKYGLITTPGSELEMQPLDKSDDDDDEDTVLFEAQHHKTVHS</sequence>
<protein>
    <submittedName>
        <fullName evidence="12 13">Uncharacterized protein LOC106460559</fullName>
    </submittedName>
</protein>
<accession>A0ABM1SHB1</accession>
<evidence type="ECO:0000256" key="6">
    <source>
        <dbReference type="ARBA" id="ARBA00023136"/>
    </source>
</evidence>
<evidence type="ECO:0000313" key="12">
    <source>
        <dbReference type="RefSeq" id="XP_013775729.1"/>
    </source>
</evidence>
<dbReference type="RefSeq" id="XP_013775729.1">
    <property type="nucleotide sequence ID" value="XM_013920275.2"/>
</dbReference>
<dbReference type="PANTHER" id="PTHR28607:SF4">
    <property type="entry name" value="TRANSMEMBRANE PROTEIN"/>
    <property type="match status" value="1"/>
</dbReference>
<evidence type="ECO:0000256" key="9">
    <source>
        <dbReference type="SAM" id="Phobius"/>
    </source>
</evidence>